<proteinExistence type="predicted"/>
<sequence length="441" mass="49833">MGVDLVQIAVAFLWVCLEFSALGYNQKISSEHMKVMGKFCFVQSKLYPRLIQDVQLMINELENVTVLWEELWLSTLQDLHSDVMRRINLLKEEAARIAENVTLSQGEKNKINAAKYSAMMAPVVVALERRLASTSRKPETPHEICAALGDVWRPFDNIAASLSSYQRKSSISLGEVAPQLALLSSSDVPMPGLERQIIASESDRGLTATLQGIVTIASFSEQVAILSTKTKPKKIVILGSDGHKYTYLLKGREDLRLDARIMQLLQAFNGFLRSSPETRSHSLVIRYYSVTPISGRAGLIQWVDNVISIYSIFKSWQNRAQLAHLSSLGAGNTKNSVPPPVPRPSDMFYGKIIPALKEKGIRRVISRRDWPHEVKRKVLLDLMKEAPRQLLHQELWCASEGFKAFSLKLKRYFIRNLKRLFNFFVLVQIAFCAEVFLAPML</sequence>
<feature type="transmembrane region" description="Helical" evidence="1">
    <location>
        <begin position="6"/>
        <end position="24"/>
    </location>
</feature>
<keyword evidence="1" id="KW-0812">Transmembrane</keyword>
<keyword evidence="3" id="KW-0808">Transferase</keyword>
<dbReference type="Proteomes" id="UP000288805">
    <property type="component" value="Unassembled WGS sequence"/>
</dbReference>
<evidence type="ECO:0000256" key="1">
    <source>
        <dbReference type="SAM" id="Phobius"/>
    </source>
</evidence>
<accession>A0A438FMY8</accession>
<reference evidence="3 4" key="1">
    <citation type="journal article" date="2018" name="PLoS Genet.">
        <title>Population sequencing reveals clonal diversity and ancestral inbreeding in the grapevine cultivar Chardonnay.</title>
        <authorList>
            <person name="Roach M.J."/>
            <person name="Johnson D.L."/>
            <person name="Bohlmann J."/>
            <person name="van Vuuren H.J."/>
            <person name="Jones S.J."/>
            <person name="Pretorius I.S."/>
            <person name="Schmidt S.A."/>
            <person name="Borneman A.R."/>
        </authorList>
    </citation>
    <scope>NUCLEOTIDE SEQUENCE [LARGE SCALE GENOMIC DNA]</scope>
    <source>
        <strain evidence="4">cv. Chardonnay</strain>
        <tissue evidence="3">Leaf</tissue>
    </source>
</reference>
<evidence type="ECO:0000259" key="2">
    <source>
        <dbReference type="PROSITE" id="PS50290"/>
    </source>
</evidence>
<dbReference type="SUPFAM" id="SSF56112">
    <property type="entry name" value="Protein kinase-like (PK-like)"/>
    <property type="match status" value="1"/>
</dbReference>
<dbReference type="FunFam" id="3.30.1010.10:FF:000029">
    <property type="entry name" value="Serine/threonine-protein kinase SMG1"/>
    <property type="match status" value="1"/>
</dbReference>
<name>A0A438FMY8_VITVI</name>
<comment type="caution">
    <text evidence="3">The sequence shown here is derived from an EMBL/GenBank/DDBJ whole genome shotgun (WGS) entry which is preliminary data.</text>
</comment>
<dbReference type="InterPro" id="IPR000403">
    <property type="entry name" value="PI3/4_kinase_cat_dom"/>
</dbReference>
<dbReference type="AlphaFoldDB" id="A0A438FMY8"/>
<evidence type="ECO:0000313" key="4">
    <source>
        <dbReference type="Proteomes" id="UP000288805"/>
    </source>
</evidence>
<keyword evidence="1" id="KW-1133">Transmembrane helix</keyword>
<evidence type="ECO:0000313" key="3">
    <source>
        <dbReference type="EMBL" id="RVW61316.1"/>
    </source>
</evidence>
<dbReference type="InterPro" id="IPR050517">
    <property type="entry name" value="DDR_Repair_Kinase"/>
</dbReference>
<keyword evidence="1" id="KW-0472">Membrane</keyword>
<dbReference type="Pfam" id="PF00454">
    <property type="entry name" value="PI3_PI4_kinase"/>
    <property type="match status" value="1"/>
</dbReference>
<protein>
    <submittedName>
        <fullName evidence="3">Serine/threonine-protein kinase SMG1</fullName>
    </submittedName>
</protein>
<feature type="transmembrane region" description="Helical" evidence="1">
    <location>
        <begin position="420"/>
        <end position="440"/>
    </location>
</feature>
<dbReference type="Gene3D" id="3.30.1010.10">
    <property type="entry name" value="Phosphatidylinositol 3-kinase Catalytic Subunit, Chain A, domain 4"/>
    <property type="match status" value="1"/>
</dbReference>
<dbReference type="PROSITE" id="PS50290">
    <property type="entry name" value="PI3_4_KINASE_3"/>
    <property type="match status" value="1"/>
</dbReference>
<dbReference type="PANTHER" id="PTHR11139">
    <property type="entry name" value="ATAXIA TELANGIECTASIA MUTATED ATM -RELATED"/>
    <property type="match status" value="1"/>
</dbReference>
<dbReference type="GO" id="GO:0016301">
    <property type="term" value="F:kinase activity"/>
    <property type="evidence" value="ECO:0007669"/>
    <property type="project" value="UniProtKB-KW"/>
</dbReference>
<dbReference type="EMBL" id="QGNW01000842">
    <property type="protein sequence ID" value="RVW61316.1"/>
    <property type="molecule type" value="Genomic_DNA"/>
</dbReference>
<gene>
    <name evidence="3" type="primary">Smg1_5</name>
    <name evidence="3" type="ORF">CK203_020716</name>
</gene>
<dbReference type="InterPro" id="IPR011009">
    <property type="entry name" value="Kinase-like_dom_sf"/>
</dbReference>
<feature type="domain" description="PI3K/PI4K catalytic" evidence="2">
    <location>
        <begin position="219"/>
        <end position="441"/>
    </location>
</feature>
<organism evidence="3 4">
    <name type="scientific">Vitis vinifera</name>
    <name type="common">Grape</name>
    <dbReference type="NCBI Taxonomy" id="29760"/>
    <lineage>
        <taxon>Eukaryota</taxon>
        <taxon>Viridiplantae</taxon>
        <taxon>Streptophyta</taxon>
        <taxon>Embryophyta</taxon>
        <taxon>Tracheophyta</taxon>
        <taxon>Spermatophyta</taxon>
        <taxon>Magnoliopsida</taxon>
        <taxon>eudicotyledons</taxon>
        <taxon>Gunneridae</taxon>
        <taxon>Pentapetalae</taxon>
        <taxon>rosids</taxon>
        <taxon>Vitales</taxon>
        <taxon>Vitaceae</taxon>
        <taxon>Viteae</taxon>
        <taxon>Vitis</taxon>
    </lineage>
</organism>
<keyword evidence="3" id="KW-0418">Kinase</keyword>